<dbReference type="Proteomes" id="UP000076715">
    <property type="component" value="Unassembled WGS sequence"/>
</dbReference>
<dbReference type="EMBL" id="LQRT01000013">
    <property type="protein sequence ID" value="KZS40752.1"/>
    <property type="molecule type" value="Genomic_DNA"/>
</dbReference>
<proteinExistence type="predicted"/>
<sequence>MSSFNSFSQKNVNDYKYVLIPQKFDFLKENDAYQLNSLTKFLFNKHGYKAFIQGENIPEDLAKDGCKALKANLVKGSGLFITKVAIRLTDCGNNIVFTSSEGASREKEFKKGYHEAIRKAFKDVQALNYVYNGGREQQLESNNIASKDIGAKPKVSKVEEKNTISTTVAVEQPKTEISSKEIPADKPQSVKTLRYLLNEDAFEFKKEEYGYELLKGDKDKAALVGKIYVLKRSNTYLVKAGDLSGAGHFDSYGNFILERVNPITNKLISDIFARQ</sequence>
<evidence type="ECO:0000313" key="2">
    <source>
        <dbReference type="Proteomes" id="UP000076715"/>
    </source>
</evidence>
<protein>
    <submittedName>
        <fullName evidence="1">Uncharacterized protein</fullName>
    </submittedName>
</protein>
<comment type="caution">
    <text evidence="1">The sequence shown here is derived from an EMBL/GenBank/DDBJ whole genome shotgun (WGS) entry which is preliminary data.</text>
</comment>
<name>A0A163ARW6_9FLAO</name>
<accession>A0A163ARW6</accession>
<reference evidence="1 2" key="1">
    <citation type="submission" date="2016-01" db="EMBL/GenBank/DDBJ databases">
        <title>The draft genome sequence of Aquimarina sp. RZW4-3-2.</title>
        <authorList>
            <person name="Wang Y."/>
        </authorList>
    </citation>
    <scope>NUCLEOTIDE SEQUENCE [LARGE SCALE GENOMIC DNA]</scope>
    <source>
        <strain evidence="1 2">RZW4-3-2</strain>
    </source>
</reference>
<gene>
    <name evidence="1" type="ORF">AWE51_07315</name>
</gene>
<dbReference type="STRING" id="1642818.AWE51_07315"/>
<keyword evidence="2" id="KW-1185">Reference proteome</keyword>
<dbReference type="AlphaFoldDB" id="A0A163ARW6"/>
<evidence type="ECO:0000313" key="1">
    <source>
        <dbReference type="EMBL" id="KZS40752.1"/>
    </source>
</evidence>
<organism evidence="1 2">
    <name type="scientific">Aquimarina aggregata</name>
    <dbReference type="NCBI Taxonomy" id="1642818"/>
    <lineage>
        <taxon>Bacteria</taxon>
        <taxon>Pseudomonadati</taxon>
        <taxon>Bacteroidota</taxon>
        <taxon>Flavobacteriia</taxon>
        <taxon>Flavobacteriales</taxon>
        <taxon>Flavobacteriaceae</taxon>
        <taxon>Aquimarina</taxon>
    </lineage>
</organism>